<reference evidence="2 3" key="1">
    <citation type="submission" date="2019-02" db="EMBL/GenBank/DDBJ databases">
        <title>Deep-cultivation of Planctomycetes and their phenomic and genomic characterization uncovers novel biology.</title>
        <authorList>
            <person name="Wiegand S."/>
            <person name="Jogler M."/>
            <person name="Boedeker C."/>
            <person name="Pinto D."/>
            <person name="Vollmers J."/>
            <person name="Rivas-Marin E."/>
            <person name="Kohn T."/>
            <person name="Peeters S.H."/>
            <person name="Heuer A."/>
            <person name="Rast P."/>
            <person name="Oberbeckmann S."/>
            <person name="Bunk B."/>
            <person name="Jeske O."/>
            <person name="Meyerdierks A."/>
            <person name="Storesund J.E."/>
            <person name="Kallscheuer N."/>
            <person name="Luecker S."/>
            <person name="Lage O.M."/>
            <person name="Pohl T."/>
            <person name="Merkel B.J."/>
            <person name="Hornburger P."/>
            <person name="Mueller R.-W."/>
            <person name="Bruemmer F."/>
            <person name="Labrenz M."/>
            <person name="Spormann A.M."/>
            <person name="Op Den Camp H."/>
            <person name="Overmann J."/>
            <person name="Amann R."/>
            <person name="Jetten M.S.M."/>
            <person name="Mascher T."/>
            <person name="Medema M.H."/>
            <person name="Devos D.P."/>
            <person name="Kaster A.-K."/>
            <person name="Ovreas L."/>
            <person name="Rohde M."/>
            <person name="Galperin M.Y."/>
            <person name="Jogler C."/>
        </authorList>
    </citation>
    <scope>NUCLEOTIDE SEQUENCE [LARGE SCALE GENOMIC DNA]</scope>
    <source>
        <strain evidence="2 3">Pla22</strain>
    </source>
</reference>
<evidence type="ECO:0000256" key="1">
    <source>
        <dbReference type="SAM" id="MobiDB-lite"/>
    </source>
</evidence>
<comment type="caution">
    <text evidence="2">The sequence shown here is derived from an EMBL/GenBank/DDBJ whole genome shotgun (WGS) entry which is preliminary data.</text>
</comment>
<organism evidence="2 3">
    <name type="scientific">Rubripirellula amarantea</name>
    <dbReference type="NCBI Taxonomy" id="2527999"/>
    <lineage>
        <taxon>Bacteria</taxon>
        <taxon>Pseudomonadati</taxon>
        <taxon>Planctomycetota</taxon>
        <taxon>Planctomycetia</taxon>
        <taxon>Pirellulales</taxon>
        <taxon>Pirellulaceae</taxon>
        <taxon>Rubripirellula</taxon>
    </lineage>
</organism>
<feature type="region of interest" description="Disordered" evidence="1">
    <location>
        <begin position="2019"/>
        <end position="2084"/>
    </location>
</feature>
<feature type="compositionally biased region" description="Polar residues" evidence="1">
    <location>
        <begin position="2034"/>
        <end position="2049"/>
    </location>
</feature>
<proteinExistence type="predicted"/>
<evidence type="ECO:0000313" key="2">
    <source>
        <dbReference type="EMBL" id="TWT52528.1"/>
    </source>
</evidence>
<protein>
    <submittedName>
        <fullName evidence="2">Uncharacterized protein</fullName>
    </submittedName>
</protein>
<accession>A0A5C5WPE3</accession>
<feature type="compositionally biased region" description="Low complexity" evidence="1">
    <location>
        <begin position="2062"/>
        <end position="2077"/>
    </location>
</feature>
<dbReference type="Proteomes" id="UP000316598">
    <property type="component" value="Unassembled WGS sequence"/>
</dbReference>
<name>A0A5C5WPE3_9BACT</name>
<gene>
    <name evidence="2" type="ORF">Pla22_01520</name>
</gene>
<sequence>MPNSSPKPLLLRGSRYRAGQNRLKELITGTKAMFWRRHREPRRVPPNVKSTWVPMVRVLEPRLVLNASAELNPLGQLLISGTNSADFVQLAINVNDELILRDQGGDPIPIANHPDGSGFETNPLDLDDITSKLISIDLGDGDDDVVMRVVPGINVQVAESGGTDTTTLQSIRSLSPDAGRLRVDTENIELSAPASTFRFGNTDTRLTGNVSISDPATTYVVQADAPLAIEGTLTLDNDLTIRGNGSLNLSTATLSASQSSIDFQITLPQGEVRLGEVNETAGSTIENLTIESASAVRLLGNEVIVNNEFIVRDVESLLRTESSIDAEFVSLTSNQQITLLGDIDSALSTSLKSEVVIVGADIASTDGDITIHSGQRFELIRSATLSTADAGLIRIDGGGGTISTIDGHLVDTGTDKSFVLTNASEVSLGSLSASDGTLKLGALTSPVGTVDQAAGSPITVSSIEGVISQDLNLRNTNNQIGSIRQLSVAGNVNLNDAIGDLFIDSLVVGGTEVEIVAAGVISLGRVDARQATVRFQSDRLIDAATDQATDIFATRLDIDTQTGMNRSLGIELEGVSELAMRVAQGNVFIESLGDQLLDLTNVALQNGSFELIAEGNVDVSQVDLVSGDANIRATGELSISRLNASAGEVWLDGLTINDAESDELTDITATRITLAAINGIGDQRIVEIDQATELISATDNGDIRVDSLTPSLLDVTQTNAGSGLIQINAAGDLFARQIDSAAGRVTLKSLGSLSIGTIEATDGLVNLCGNTIDDAATDDIADVVAGQIEFDASEGIGSVRSIEIEQASSLSAVTATGNIDLISLGTNPLVVTNGKSGDGSIRLQIAGDVRTDHLAATNGDVSLVSDGSAGVGSIEALAGTIEVTSLSINDAQNDTDADLTAANVVLNSEEGIGNQQAIEIDDASILVASTVTGNVAINSLGFGPIDVTLSNASDGTVEITAIGDVYARDIQSAGGEVSLTALGGISIEEIQSLDGEIILDGLAVNDAMDDEIADLVAQRITINAVQGIGNDQTIEVDQAKSLTTTTQEGNIQLQSLGVDGLVLEKGTTGDGSVSLLTRSDLRVDELTANNGDVRLTAGGLITVGSIEASSGTIELTATSINDAQADLDADLTATNIILTADQGIGEQRAIEIDGASVLTATTTSGEIEINSLGSSLLDVTQTIANEGPIRIVAVGDVRASQVSSTLGNISIQSQENIFVGSIDSQEGIVRLDGKSIDDATNDQVADIFASRVDLTAEEGIGSEQTIEIDQVRFLTAATLSGNIQLVSLGSDSLVIEDAISGNGSVEIVASSDVRIDQIIARGGDVSLTTTGTVDIGSIEASTGTIELLGASINDNFDDLEADLVAVNVVLTAGTGIGNVRAVELDQVSFLTAKNTSGDVNLRSLGQGILTMEEVSTSIGSIDIVATGTVVAEIVRLGSPDATGMNTNNPCSISTTDVDENEIQITLTGLNSDLLVGNISAFGEADVTLTVGDDIRHIDAASVDQRVIADDLKLLSFNRSDDTDSGIELRTTVNQLVASISGANPGDLTIVESDSICLASSDEHLDSIVETGNGLISVTAANAIRVIDHANTDQDSNLKGDPELVANGAANGSVFLIAPSVILDDNVQIHGFKDVMSLTSAMTRNSLDEPTLDSTERAISIRTNELTVGDNVELYTGEQQGTARQFTQRPIDASAASFAFFDPNSVKVNVLTQALQNDATGVLTFDIGTQGERGITVVVDWGDSNPRRFQQIDGLSADTGYFVDIAKNASGTPLDPVVTSANANQLQLTHLYLQQDVLNSQENGRNAATSPFNVRFAVRYHESIMVQSLAEGEAATVNQNGVNNTAVGGVLSSTDNPLTQLQLSIGTSPALESGTASFIIPALTIPLAFVPVRDVIPELETTEVVIVAETSVEVTSSSVETVESPTASTVTPEEFLQLRVLSPDPDGEDLARPQKLPKDILDGDKLTDLFSRLPDGAYEIEYVISEGDERSILRVNVRDGEATIPDSELDEGLLRLRELKDDDRQEDQSSEDNTTDQTKSAVSEDSQPINVSVEFGAIEMNQSTSNSVSSSRLTAASRFARRQYA</sequence>
<keyword evidence="3" id="KW-1185">Reference proteome</keyword>
<evidence type="ECO:0000313" key="3">
    <source>
        <dbReference type="Proteomes" id="UP000316598"/>
    </source>
</evidence>
<dbReference type="EMBL" id="SJPI01000001">
    <property type="protein sequence ID" value="TWT52528.1"/>
    <property type="molecule type" value="Genomic_DNA"/>
</dbReference>